<protein>
    <submittedName>
        <fullName evidence="1">Uncharacterized protein</fullName>
    </submittedName>
</protein>
<dbReference type="EMBL" id="JADJEV010000003">
    <property type="protein sequence ID" value="MBK6973300.1"/>
    <property type="molecule type" value="Genomic_DNA"/>
</dbReference>
<evidence type="ECO:0000313" key="2">
    <source>
        <dbReference type="Proteomes" id="UP000807785"/>
    </source>
</evidence>
<comment type="caution">
    <text evidence="1">The sequence shown here is derived from an EMBL/GenBank/DDBJ whole genome shotgun (WGS) entry which is preliminary data.</text>
</comment>
<gene>
    <name evidence="1" type="ORF">IPH26_10285</name>
</gene>
<sequence>MFAASMTGSAALAHSDEYLDTQKAPNGGQMRMAGAYHYELVVAKDSKDVKENPVVVYITDHAGQRVPTAGATGTVTLLAGKMKASASLMPDGDNRMKGTAKYASTPGMKGIVAITLPGKSAEQARFAPIAGGKEETLDRNR</sequence>
<dbReference type="AlphaFoldDB" id="A0A9D7HU44"/>
<proteinExistence type="predicted"/>
<name>A0A9D7HU44_9PROT</name>
<evidence type="ECO:0000313" key="1">
    <source>
        <dbReference type="EMBL" id="MBK6973300.1"/>
    </source>
</evidence>
<reference evidence="1" key="1">
    <citation type="submission" date="2020-10" db="EMBL/GenBank/DDBJ databases">
        <title>Connecting structure to function with the recovery of over 1000 high-quality activated sludge metagenome-assembled genomes encoding full-length rRNA genes using long-read sequencing.</title>
        <authorList>
            <person name="Singleton C.M."/>
            <person name="Petriglieri F."/>
            <person name="Kristensen J.M."/>
            <person name="Kirkegaard R.H."/>
            <person name="Michaelsen T.Y."/>
            <person name="Andersen M.H."/>
            <person name="Karst S.M."/>
            <person name="Dueholm M.S."/>
            <person name="Nielsen P.H."/>
            <person name="Albertsen M."/>
        </authorList>
    </citation>
    <scope>NUCLEOTIDE SEQUENCE</scope>
    <source>
        <strain evidence="1">Bjer_18-Q3-R1-45_BAT3C.347</strain>
    </source>
</reference>
<accession>A0A9D7HU44</accession>
<dbReference type="Proteomes" id="UP000807785">
    <property type="component" value="Unassembled WGS sequence"/>
</dbReference>
<organism evidence="1 2">
    <name type="scientific">Candidatus Methylophosphatis roskildensis</name>
    <dbReference type="NCBI Taxonomy" id="2899263"/>
    <lineage>
        <taxon>Bacteria</taxon>
        <taxon>Pseudomonadati</taxon>
        <taxon>Pseudomonadota</taxon>
        <taxon>Betaproteobacteria</taxon>
        <taxon>Nitrosomonadales</taxon>
        <taxon>Sterolibacteriaceae</taxon>
        <taxon>Candidatus Methylophosphatis</taxon>
    </lineage>
</organism>